<evidence type="ECO:0000313" key="2">
    <source>
        <dbReference type="Proteomes" id="UP000221165"/>
    </source>
</evidence>
<evidence type="ECO:0000313" key="1">
    <source>
        <dbReference type="EMBL" id="PHJ19991.1"/>
    </source>
</evidence>
<gene>
    <name evidence="1" type="ORF">CSUI_006177</name>
</gene>
<proteinExistence type="predicted"/>
<comment type="caution">
    <text evidence="1">The sequence shown here is derived from an EMBL/GenBank/DDBJ whole genome shotgun (WGS) entry which is preliminary data.</text>
</comment>
<accession>A0A2C6K204</accession>
<dbReference type="Proteomes" id="UP000221165">
    <property type="component" value="Unassembled WGS sequence"/>
</dbReference>
<sequence length="80" mass="9262">MAAVHTGWLLRTIGRRRRSRKFRSRPWALSSRDASRDAWFPQVLPGTTHLRKCAMGARGYPNWSRCFGAQEEGDAPYLER</sequence>
<organism evidence="1 2">
    <name type="scientific">Cystoisospora suis</name>
    <dbReference type="NCBI Taxonomy" id="483139"/>
    <lineage>
        <taxon>Eukaryota</taxon>
        <taxon>Sar</taxon>
        <taxon>Alveolata</taxon>
        <taxon>Apicomplexa</taxon>
        <taxon>Conoidasida</taxon>
        <taxon>Coccidia</taxon>
        <taxon>Eucoccidiorida</taxon>
        <taxon>Eimeriorina</taxon>
        <taxon>Sarcocystidae</taxon>
        <taxon>Cystoisospora</taxon>
    </lineage>
</organism>
<dbReference type="VEuPathDB" id="ToxoDB:CSUI_006177"/>
<protein>
    <submittedName>
        <fullName evidence="1">Uncharacterized protein</fullName>
    </submittedName>
</protein>
<dbReference type="RefSeq" id="XP_067921683.1">
    <property type="nucleotide sequence ID" value="XM_068066341.1"/>
</dbReference>
<reference evidence="1 2" key="1">
    <citation type="journal article" date="2017" name="Int. J. Parasitol.">
        <title>The genome of the protozoan parasite Cystoisospora suis and a reverse vaccinology approach to identify vaccine candidates.</title>
        <authorList>
            <person name="Palmieri N."/>
            <person name="Shrestha A."/>
            <person name="Ruttkowski B."/>
            <person name="Beck T."/>
            <person name="Vogl C."/>
            <person name="Tomley F."/>
            <person name="Blake D.P."/>
            <person name="Joachim A."/>
        </authorList>
    </citation>
    <scope>NUCLEOTIDE SEQUENCE [LARGE SCALE GENOMIC DNA]</scope>
    <source>
        <strain evidence="1 2">Wien I</strain>
    </source>
</reference>
<dbReference type="GeneID" id="94429552"/>
<name>A0A2C6K204_9APIC</name>
<dbReference type="AlphaFoldDB" id="A0A2C6K204"/>
<keyword evidence="2" id="KW-1185">Reference proteome</keyword>
<dbReference type="EMBL" id="MIGC01003082">
    <property type="protein sequence ID" value="PHJ19991.1"/>
    <property type="molecule type" value="Genomic_DNA"/>
</dbReference>